<reference evidence="2" key="1">
    <citation type="submission" date="2023-06" db="EMBL/GenBank/DDBJ databases">
        <authorList>
            <consortium name="Lawrence Berkeley National Laboratory"/>
            <person name="Ahrendt S."/>
            <person name="Sahu N."/>
            <person name="Indic B."/>
            <person name="Wong-Bajracharya J."/>
            <person name="Merenyi Z."/>
            <person name="Ke H.-M."/>
            <person name="Monk M."/>
            <person name="Kocsube S."/>
            <person name="Drula E."/>
            <person name="Lipzen A."/>
            <person name="Balint B."/>
            <person name="Henrissat B."/>
            <person name="Andreopoulos B."/>
            <person name="Martin F.M."/>
            <person name="Harder C.B."/>
            <person name="Rigling D."/>
            <person name="Ford K.L."/>
            <person name="Foster G.D."/>
            <person name="Pangilinan J."/>
            <person name="Papanicolaou A."/>
            <person name="Barry K."/>
            <person name="LaButti K."/>
            <person name="Viragh M."/>
            <person name="Koriabine M."/>
            <person name="Yan M."/>
            <person name="Riley R."/>
            <person name="Champramary S."/>
            <person name="Plett K.L."/>
            <person name="Tsai I.J."/>
            <person name="Slot J."/>
            <person name="Sipos G."/>
            <person name="Plett J."/>
            <person name="Nagy L.G."/>
            <person name="Grigoriev I.V."/>
        </authorList>
    </citation>
    <scope>NUCLEOTIDE SEQUENCE</scope>
    <source>
        <strain evidence="2">HWK02</strain>
    </source>
</reference>
<keyword evidence="3" id="KW-1185">Reference proteome</keyword>
<proteinExistence type="predicted"/>
<protein>
    <recommendedName>
        <fullName evidence="4">Secreted protein</fullName>
    </recommendedName>
</protein>
<organism evidence="2 3">
    <name type="scientific">Armillaria luteobubalina</name>
    <dbReference type="NCBI Taxonomy" id="153913"/>
    <lineage>
        <taxon>Eukaryota</taxon>
        <taxon>Fungi</taxon>
        <taxon>Dikarya</taxon>
        <taxon>Basidiomycota</taxon>
        <taxon>Agaricomycotina</taxon>
        <taxon>Agaricomycetes</taxon>
        <taxon>Agaricomycetidae</taxon>
        <taxon>Agaricales</taxon>
        <taxon>Marasmiineae</taxon>
        <taxon>Physalacriaceae</taxon>
        <taxon>Armillaria</taxon>
    </lineage>
</organism>
<evidence type="ECO:0000256" key="1">
    <source>
        <dbReference type="SAM" id="SignalP"/>
    </source>
</evidence>
<feature type="signal peptide" evidence="1">
    <location>
        <begin position="1"/>
        <end position="23"/>
    </location>
</feature>
<evidence type="ECO:0000313" key="2">
    <source>
        <dbReference type="EMBL" id="KAK0502388.1"/>
    </source>
</evidence>
<accession>A0AA39QIT9</accession>
<sequence>MYCTKPFTLGLMLVPIFIDTVAPQQVAIDFDDGAQINGVHDARGQRRGNDHCNHRPRRRLANAVALACAALFTLKIRAVGGRSFRNNGLTECKVLILLSLARKPKLAIFLAHSALVRTCDLPYFSRNGGLQMMTSRECDDGGGDISLRSSLQKLSITTRLEATIYGMTSA</sequence>
<comment type="caution">
    <text evidence="2">The sequence shown here is derived from an EMBL/GenBank/DDBJ whole genome shotgun (WGS) entry which is preliminary data.</text>
</comment>
<name>A0AA39QIT9_9AGAR</name>
<feature type="chain" id="PRO_5041256200" description="Secreted protein" evidence="1">
    <location>
        <begin position="24"/>
        <end position="170"/>
    </location>
</feature>
<dbReference type="Proteomes" id="UP001175228">
    <property type="component" value="Unassembled WGS sequence"/>
</dbReference>
<evidence type="ECO:0000313" key="3">
    <source>
        <dbReference type="Proteomes" id="UP001175228"/>
    </source>
</evidence>
<evidence type="ECO:0008006" key="4">
    <source>
        <dbReference type="Google" id="ProtNLM"/>
    </source>
</evidence>
<keyword evidence="1" id="KW-0732">Signal</keyword>
<dbReference type="AlphaFoldDB" id="A0AA39QIT9"/>
<gene>
    <name evidence="2" type="ORF">EDD18DRAFT_1346969</name>
</gene>
<dbReference type="EMBL" id="JAUEPU010000005">
    <property type="protein sequence ID" value="KAK0502388.1"/>
    <property type="molecule type" value="Genomic_DNA"/>
</dbReference>